<dbReference type="Pfam" id="PF13523">
    <property type="entry name" value="Acetyltransf_8"/>
    <property type="match status" value="1"/>
</dbReference>
<proteinExistence type="predicted"/>
<dbReference type="SUPFAM" id="SSF55729">
    <property type="entry name" value="Acyl-CoA N-acyltransferases (Nat)"/>
    <property type="match status" value="1"/>
</dbReference>
<evidence type="ECO:0000313" key="7">
    <source>
        <dbReference type="Proteomes" id="UP001500784"/>
    </source>
</evidence>
<comment type="pathway">
    <text evidence="2">Siderophore biosynthesis; mycobactin biosynthesis.</text>
</comment>
<reference evidence="6 7" key="1">
    <citation type="journal article" date="2019" name="Int. J. Syst. Evol. Microbiol.">
        <title>The Global Catalogue of Microorganisms (GCM) 10K type strain sequencing project: providing services to taxonomists for standard genome sequencing and annotation.</title>
        <authorList>
            <consortium name="The Broad Institute Genomics Platform"/>
            <consortium name="The Broad Institute Genome Sequencing Center for Infectious Disease"/>
            <person name="Wu L."/>
            <person name="Ma J."/>
        </authorList>
    </citation>
    <scope>NUCLEOTIDE SEQUENCE [LARGE SCALE GENOMIC DNA]</scope>
    <source>
        <strain evidence="6 7">JCM 13316</strain>
    </source>
</reference>
<evidence type="ECO:0000256" key="4">
    <source>
        <dbReference type="ARBA" id="ARBA00031122"/>
    </source>
</evidence>
<accession>A0ABN2PE10</accession>
<evidence type="ECO:0000259" key="5">
    <source>
        <dbReference type="SMART" id="SM01006"/>
    </source>
</evidence>
<gene>
    <name evidence="6" type="ORF">GCM10009688_25510</name>
</gene>
<dbReference type="InterPro" id="IPR019432">
    <property type="entry name" value="Acyltransferase_MbtK/IucB-like"/>
</dbReference>
<evidence type="ECO:0000256" key="2">
    <source>
        <dbReference type="ARBA" id="ARBA00005102"/>
    </source>
</evidence>
<name>A0ABN2PE10_9MICC</name>
<dbReference type="Gene3D" id="3.40.630.30">
    <property type="match status" value="1"/>
</dbReference>
<dbReference type="EMBL" id="BAAALV010000005">
    <property type="protein sequence ID" value="GAA1919356.1"/>
    <property type="molecule type" value="Genomic_DNA"/>
</dbReference>
<sequence>MSFDFRPVDPASDAPLLHSWTSRDYARFWGMGTATVDEVRSEYAGIDANPHHEAWLGLFGDTPAFLMESYAPEHSPLAGLYPLQPGDRGMHLLMGPPDIPQHGFTSAAFRSVMVFLFSQPETQRVVVEPDVRNTKIQALNQRMGFQPHSRIELPDKTALLSFCTRQQFTATAGSTPTTFQGATP</sequence>
<comment type="caution">
    <text evidence="6">The sequence shown here is derived from an EMBL/GenBank/DDBJ whole genome shotgun (WGS) entry which is preliminary data.</text>
</comment>
<organism evidence="6 7">
    <name type="scientific">Arthrobacter gandavensis</name>
    <dbReference type="NCBI Taxonomy" id="169960"/>
    <lineage>
        <taxon>Bacteria</taxon>
        <taxon>Bacillati</taxon>
        <taxon>Actinomycetota</taxon>
        <taxon>Actinomycetes</taxon>
        <taxon>Micrococcales</taxon>
        <taxon>Micrococcaceae</taxon>
        <taxon>Arthrobacter</taxon>
    </lineage>
</organism>
<feature type="domain" description="Acyltransferase MbtK/IucB-like conserved" evidence="5">
    <location>
        <begin position="6"/>
        <end position="53"/>
    </location>
</feature>
<dbReference type="InterPro" id="IPR016181">
    <property type="entry name" value="Acyl_CoA_acyltransferase"/>
</dbReference>
<comment type="function">
    <text evidence="1">Acyltransferase required for the direct transfer of medium- to long-chain fatty acyl moieties from a carrier protein (MbtL) on to the epsilon-amino group of lysine residue in the mycobactin core.</text>
</comment>
<dbReference type="Proteomes" id="UP001500784">
    <property type="component" value="Unassembled WGS sequence"/>
</dbReference>
<dbReference type="PANTHER" id="PTHR31438">
    <property type="entry name" value="LYSINE N-ACYLTRANSFERASE C17G9.06C-RELATED"/>
    <property type="match status" value="1"/>
</dbReference>
<evidence type="ECO:0000313" key="6">
    <source>
        <dbReference type="EMBL" id="GAA1919356.1"/>
    </source>
</evidence>
<protein>
    <recommendedName>
        <fullName evidence="3">Lysine N-acyltransferase MbtK</fullName>
    </recommendedName>
    <alternativeName>
        <fullName evidence="4">Mycobactin synthase protein K</fullName>
    </alternativeName>
</protein>
<keyword evidence="7" id="KW-1185">Reference proteome</keyword>
<dbReference type="SMART" id="SM01006">
    <property type="entry name" value="AlcB"/>
    <property type="match status" value="1"/>
</dbReference>
<dbReference type="PANTHER" id="PTHR31438:SF1">
    <property type="entry name" value="LYSINE N-ACYLTRANSFERASE C17G9.06C-RELATED"/>
    <property type="match status" value="1"/>
</dbReference>
<dbReference type="RefSeq" id="WP_152228956.1">
    <property type="nucleotide sequence ID" value="NZ_BAAALV010000005.1"/>
</dbReference>
<evidence type="ECO:0000256" key="1">
    <source>
        <dbReference type="ARBA" id="ARBA00003818"/>
    </source>
</evidence>
<evidence type="ECO:0000256" key="3">
    <source>
        <dbReference type="ARBA" id="ARBA00020586"/>
    </source>
</evidence>